<evidence type="ECO:0000313" key="5">
    <source>
        <dbReference type="Proteomes" id="UP000603545"/>
    </source>
</evidence>
<gene>
    <name evidence="4" type="ORF">H8E80_03685</name>
</gene>
<feature type="domain" description="HTH tetR-type" evidence="3">
    <location>
        <begin position="4"/>
        <end position="64"/>
    </location>
</feature>
<evidence type="ECO:0000313" key="4">
    <source>
        <dbReference type="EMBL" id="MBC8199133.1"/>
    </source>
</evidence>
<protein>
    <submittedName>
        <fullName evidence="4">TetR/AcrR family transcriptional regulator</fullName>
    </submittedName>
</protein>
<dbReference type="InterPro" id="IPR036271">
    <property type="entry name" value="Tet_transcr_reg_TetR-rel_C_sf"/>
</dbReference>
<dbReference type="EMBL" id="JACNLL010000037">
    <property type="protein sequence ID" value="MBC8199133.1"/>
    <property type="molecule type" value="Genomic_DNA"/>
</dbReference>
<dbReference type="PANTHER" id="PTHR30055:SF226">
    <property type="entry name" value="HTH-TYPE TRANSCRIPTIONAL REGULATOR PKSA"/>
    <property type="match status" value="1"/>
</dbReference>
<dbReference type="Proteomes" id="UP000603545">
    <property type="component" value="Unassembled WGS sequence"/>
</dbReference>
<dbReference type="Gene3D" id="1.10.357.10">
    <property type="entry name" value="Tetracycline Repressor, domain 2"/>
    <property type="match status" value="1"/>
</dbReference>
<dbReference type="InterPro" id="IPR023772">
    <property type="entry name" value="DNA-bd_HTH_TetR-type_CS"/>
</dbReference>
<dbReference type="SUPFAM" id="SSF46689">
    <property type="entry name" value="Homeodomain-like"/>
    <property type="match status" value="1"/>
</dbReference>
<dbReference type="InterPro" id="IPR001647">
    <property type="entry name" value="HTH_TetR"/>
</dbReference>
<dbReference type="AlphaFoldDB" id="A0A8J6N4G7"/>
<feature type="DNA-binding region" description="H-T-H motif" evidence="2">
    <location>
        <begin position="27"/>
        <end position="46"/>
    </location>
</feature>
<proteinExistence type="predicted"/>
<dbReference type="PANTHER" id="PTHR30055">
    <property type="entry name" value="HTH-TYPE TRANSCRIPTIONAL REGULATOR RUTR"/>
    <property type="match status" value="1"/>
</dbReference>
<organism evidence="4 5">
    <name type="scientific">Candidatus Desulfaltia bathyphila</name>
    <dbReference type="NCBI Taxonomy" id="2841697"/>
    <lineage>
        <taxon>Bacteria</taxon>
        <taxon>Pseudomonadati</taxon>
        <taxon>Thermodesulfobacteriota</taxon>
        <taxon>Desulfobacteria</taxon>
        <taxon>Desulfobacterales</taxon>
        <taxon>Desulfobacterales incertae sedis</taxon>
        <taxon>Candidatus Desulfaltia</taxon>
    </lineage>
</organism>
<dbReference type="GO" id="GO:0003700">
    <property type="term" value="F:DNA-binding transcription factor activity"/>
    <property type="evidence" value="ECO:0007669"/>
    <property type="project" value="TreeGrafter"/>
</dbReference>
<name>A0A8J6N4G7_9BACT</name>
<evidence type="ECO:0000259" key="3">
    <source>
        <dbReference type="PROSITE" id="PS50977"/>
    </source>
</evidence>
<reference evidence="4 5" key="1">
    <citation type="submission" date="2020-08" db="EMBL/GenBank/DDBJ databases">
        <title>Bridging the membrane lipid divide: bacteria of the FCB group superphylum have the potential to synthesize archaeal ether lipids.</title>
        <authorList>
            <person name="Villanueva L."/>
            <person name="Von Meijenfeldt F.A.B."/>
            <person name="Westbye A.B."/>
            <person name="Yadav S."/>
            <person name="Hopmans E.C."/>
            <person name="Dutilh B.E."/>
            <person name="Sinninghe Damste J.S."/>
        </authorList>
    </citation>
    <scope>NUCLEOTIDE SEQUENCE [LARGE SCALE GENOMIC DNA]</scope>
    <source>
        <strain evidence="4">NIOZ-UU82</strain>
    </source>
</reference>
<dbReference type="InterPro" id="IPR009057">
    <property type="entry name" value="Homeodomain-like_sf"/>
</dbReference>
<dbReference type="InterPro" id="IPR050109">
    <property type="entry name" value="HTH-type_TetR-like_transc_reg"/>
</dbReference>
<keyword evidence="1 2" id="KW-0238">DNA-binding</keyword>
<dbReference type="Pfam" id="PF00440">
    <property type="entry name" value="TetR_N"/>
    <property type="match status" value="1"/>
</dbReference>
<dbReference type="PROSITE" id="PS01081">
    <property type="entry name" value="HTH_TETR_1"/>
    <property type="match status" value="1"/>
</dbReference>
<accession>A0A8J6N4G7</accession>
<evidence type="ECO:0000256" key="1">
    <source>
        <dbReference type="ARBA" id="ARBA00023125"/>
    </source>
</evidence>
<dbReference type="SUPFAM" id="SSF48498">
    <property type="entry name" value="Tetracyclin repressor-like, C-terminal domain"/>
    <property type="match status" value="1"/>
</dbReference>
<evidence type="ECO:0000256" key="2">
    <source>
        <dbReference type="PROSITE-ProRule" id="PRU00335"/>
    </source>
</evidence>
<comment type="caution">
    <text evidence="4">The sequence shown here is derived from an EMBL/GenBank/DDBJ whole genome shotgun (WGS) entry which is preliminary data.</text>
</comment>
<dbReference type="PRINTS" id="PR00455">
    <property type="entry name" value="HTHTETR"/>
</dbReference>
<dbReference type="PROSITE" id="PS50977">
    <property type="entry name" value="HTH_TETR_2"/>
    <property type="match status" value="1"/>
</dbReference>
<dbReference type="GO" id="GO:0000976">
    <property type="term" value="F:transcription cis-regulatory region binding"/>
    <property type="evidence" value="ECO:0007669"/>
    <property type="project" value="TreeGrafter"/>
</dbReference>
<sequence>MSFLSKKESILRAATLLFSENGFRHTSTEEIANMTGVAEGTIFYHFKSKDGLFLAILDNLQRDIIEQVTEFFSGKKFDNGLQMVESAISFYIHLEGVLKHRFLLLHRHDAYEFAMVNAECHKHLEVIYEQFIEMFERGILLGHEDGSVRDVSARKTALIIFSMVDGLVRLNTYGLYSADPLFEELIRACRKILENERT</sequence>